<keyword evidence="1" id="KW-0472">Membrane</keyword>
<sequence>MHTTRVGLRGGGEGVGSVRRPVLPIVGGMCPSLAAYFSFLLMAFFPRWSDHADGCSGIDGCGFARGFCIDRVLVVVWMGVVWWAELEFASPVVGVFLRVWDRGLFRLSLSGLIICVLSRWFVNFRSIWWFPNRSVAGRLAYSGFCFVGLFLCWCMSLTL</sequence>
<name>A0AA88DF99_FICCA</name>
<gene>
    <name evidence="2" type="ORF">TIFTF001_023397</name>
</gene>
<dbReference type="Proteomes" id="UP001187192">
    <property type="component" value="Unassembled WGS sequence"/>
</dbReference>
<reference evidence="2" key="1">
    <citation type="submission" date="2023-07" db="EMBL/GenBank/DDBJ databases">
        <title>draft genome sequence of fig (Ficus carica).</title>
        <authorList>
            <person name="Takahashi T."/>
            <person name="Nishimura K."/>
        </authorList>
    </citation>
    <scope>NUCLEOTIDE SEQUENCE</scope>
</reference>
<evidence type="ECO:0008006" key="4">
    <source>
        <dbReference type="Google" id="ProtNLM"/>
    </source>
</evidence>
<evidence type="ECO:0000313" key="3">
    <source>
        <dbReference type="Proteomes" id="UP001187192"/>
    </source>
</evidence>
<dbReference type="EMBL" id="BTGU01000050">
    <property type="protein sequence ID" value="GMN54266.1"/>
    <property type="molecule type" value="Genomic_DNA"/>
</dbReference>
<keyword evidence="3" id="KW-1185">Reference proteome</keyword>
<feature type="transmembrane region" description="Helical" evidence="1">
    <location>
        <begin position="104"/>
        <end position="123"/>
    </location>
</feature>
<feature type="transmembrane region" description="Helical" evidence="1">
    <location>
        <begin position="22"/>
        <end position="45"/>
    </location>
</feature>
<dbReference type="AlphaFoldDB" id="A0AA88DF99"/>
<protein>
    <recommendedName>
        <fullName evidence="4">Transmembrane protein</fullName>
    </recommendedName>
</protein>
<comment type="caution">
    <text evidence="2">The sequence shown here is derived from an EMBL/GenBank/DDBJ whole genome shotgun (WGS) entry which is preliminary data.</text>
</comment>
<proteinExistence type="predicted"/>
<keyword evidence="1" id="KW-1133">Transmembrane helix</keyword>
<organism evidence="2 3">
    <name type="scientific">Ficus carica</name>
    <name type="common">Common fig</name>
    <dbReference type="NCBI Taxonomy" id="3494"/>
    <lineage>
        <taxon>Eukaryota</taxon>
        <taxon>Viridiplantae</taxon>
        <taxon>Streptophyta</taxon>
        <taxon>Embryophyta</taxon>
        <taxon>Tracheophyta</taxon>
        <taxon>Spermatophyta</taxon>
        <taxon>Magnoliopsida</taxon>
        <taxon>eudicotyledons</taxon>
        <taxon>Gunneridae</taxon>
        <taxon>Pentapetalae</taxon>
        <taxon>rosids</taxon>
        <taxon>fabids</taxon>
        <taxon>Rosales</taxon>
        <taxon>Moraceae</taxon>
        <taxon>Ficeae</taxon>
        <taxon>Ficus</taxon>
    </lineage>
</organism>
<feature type="transmembrane region" description="Helical" evidence="1">
    <location>
        <begin position="135"/>
        <end position="158"/>
    </location>
</feature>
<keyword evidence="1" id="KW-0812">Transmembrane</keyword>
<evidence type="ECO:0000256" key="1">
    <source>
        <dbReference type="SAM" id="Phobius"/>
    </source>
</evidence>
<accession>A0AA88DF99</accession>
<evidence type="ECO:0000313" key="2">
    <source>
        <dbReference type="EMBL" id="GMN54266.1"/>
    </source>
</evidence>